<evidence type="ECO:0000313" key="11">
    <source>
        <dbReference type="EnsemblMetazoa" id="XP_019856933.1"/>
    </source>
</evidence>
<dbReference type="Proteomes" id="UP000007879">
    <property type="component" value="Unassembled WGS sequence"/>
</dbReference>
<evidence type="ECO:0000256" key="5">
    <source>
        <dbReference type="ARBA" id="ARBA00022833"/>
    </source>
</evidence>
<evidence type="ECO:0000259" key="10">
    <source>
        <dbReference type="PROSITE" id="PS50119"/>
    </source>
</evidence>
<protein>
    <recommendedName>
        <fullName evidence="13">RING-type domain-containing protein</fullName>
    </recommendedName>
</protein>
<dbReference type="SUPFAM" id="SSF57850">
    <property type="entry name" value="RING/U-box"/>
    <property type="match status" value="1"/>
</dbReference>
<name>A0AAN0JJS6_AMPQE</name>
<accession>A0AAN0JJS6</accession>
<dbReference type="Gene3D" id="2.120.10.30">
    <property type="entry name" value="TolB, C-terminal domain"/>
    <property type="match status" value="2"/>
</dbReference>
<feature type="domain" description="B box-type" evidence="10">
    <location>
        <begin position="97"/>
        <end position="137"/>
    </location>
</feature>
<dbReference type="InterPro" id="IPR027370">
    <property type="entry name" value="Znf-RING_euk"/>
</dbReference>
<feature type="coiled-coil region" evidence="8">
    <location>
        <begin position="184"/>
        <end position="237"/>
    </location>
</feature>
<dbReference type="InterPro" id="IPR017907">
    <property type="entry name" value="Znf_RING_CS"/>
</dbReference>
<dbReference type="Pfam" id="PF01436">
    <property type="entry name" value="NHL"/>
    <property type="match status" value="2"/>
</dbReference>
<dbReference type="SUPFAM" id="SSF101898">
    <property type="entry name" value="NHL repeat"/>
    <property type="match status" value="1"/>
</dbReference>
<feature type="repeat" description="NHL" evidence="7">
    <location>
        <begin position="503"/>
        <end position="547"/>
    </location>
</feature>
<dbReference type="SMART" id="SM00184">
    <property type="entry name" value="RING"/>
    <property type="match status" value="1"/>
</dbReference>
<dbReference type="EnsemblMetazoa" id="XM_020001374.1">
    <property type="protein sequence ID" value="XP_019856933.1"/>
    <property type="gene ID" value="LOC105314169"/>
</dbReference>
<dbReference type="GeneID" id="105314169"/>
<evidence type="ECO:0000256" key="3">
    <source>
        <dbReference type="ARBA" id="ARBA00022737"/>
    </source>
</evidence>
<evidence type="ECO:0000313" key="12">
    <source>
        <dbReference type="Proteomes" id="UP000007879"/>
    </source>
</evidence>
<dbReference type="PANTHER" id="PTHR25462">
    <property type="entry name" value="BONUS, ISOFORM C-RELATED"/>
    <property type="match status" value="1"/>
</dbReference>
<dbReference type="SMART" id="SM00336">
    <property type="entry name" value="BBOX"/>
    <property type="match status" value="1"/>
</dbReference>
<evidence type="ECO:0008006" key="13">
    <source>
        <dbReference type="Google" id="ProtNLM"/>
    </source>
</evidence>
<proteinExistence type="predicted"/>
<keyword evidence="12" id="KW-1185">Reference proteome</keyword>
<evidence type="ECO:0000256" key="7">
    <source>
        <dbReference type="PROSITE-ProRule" id="PRU00504"/>
    </source>
</evidence>
<dbReference type="CDD" id="cd05819">
    <property type="entry name" value="NHL"/>
    <property type="match status" value="1"/>
</dbReference>
<dbReference type="SUPFAM" id="SSF57845">
    <property type="entry name" value="B-box zinc-binding domain"/>
    <property type="match status" value="1"/>
</dbReference>
<organism evidence="11 12">
    <name type="scientific">Amphimedon queenslandica</name>
    <name type="common">Sponge</name>
    <dbReference type="NCBI Taxonomy" id="400682"/>
    <lineage>
        <taxon>Eukaryota</taxon>
        <taxon>Metazoa</taxon>
        <taxon>Porifera</taxon>
        <taxon>Demospongiae</taxon>
        <taxon>Heteroscleromorpha</taxon>
        <taxon>Haplosclerida</taxon>
        <taxon>Niphatidae</taxon>
        <taxon>Amphimedon</taxon>
    </lineage>
</organism>
<dbReference type="PROSITE" id="PS50119">
    <property type="entry name" value="ZF_BBOX"/>
    <property type="match status" value="1"/>
</dbReference>
<dbReference type="PANTHER" id="PTHR25462:SF296">
    <property type="entry name" value="MEIOTIC P26, ISOFORM F"/>
    <property type="match status" value="1"/>
</dbReference>
<keyword evidence="2" id="KW-0479">Metal-binding</keyword>
<dbReference type="InterPro" id="IPR001841">
    <property type="entry name" value="Znf_RING"/>
</dbReference>
<sequence>MATLHKLEEQLTCAVCLDQYTNPKTLPCLHSFCQHCLEGLPLDKRNTIYYLFCPTCRHYTELPEEGVPALPAAFTLNNLKELYSLMKKSTDLSNPEEARSTCGDHGKPLELFCESCDTVVCINCSYRNHKHHQCELITDSYPKHCHTLRESLLRVEGKKEALKKVLSALSKRDGEIREKGERVLKEIHEMVEEMINVLRQSERKLTEQAKRVTDAKIARLSDQMKSAEMNLNLLENVKDCVDKSLKTSSPQQLLGSKRQLMERLSEVTAQINIEKLYPREKADFMLSKDTKPLHHIGDIVTHSSTVLQQCRVKKVECFQHVPKQKKFLFSLSMEAPDSSILSVPLSSLRCSLVPIRKSDQPVYTTVTTTGTDSKAYRIQCNPSTSGTHTIKVQVYGVQLEDTSIVIPINPYLDNISPVCAITGLNNPWKINVSDDDVIITEYFGDCVTILDKEGEKMKIFGGKGGNNNVTFSSPHGIAITPEKNILVSDCHSIQMISMDGYQVASAGEYGSGQLEFDTPHGIAISPITGQAYIADYGNHRIQVFNPDLTFSHSFGSKGSVNGQFQLPHDIAIDSEGLVYVADTENHRIQKFSPDGKFLGQFGNKFFSYGKLHGPIGITIDTAVTGLVYVSEMGNNRISVFTTDGMFVNRFGSKGSDLDQFSCPYGLAFDKDGFLYICDYFNKRIVIY</sequence>
<dbReference type="InterPro" id="IPR001258">
    <property type="entry name" value="NHL_repeat"/>
</dbReference>
<dbReference type="Gene3D" id="3.30.40.10">
    <property type="entry name" value="Zinc/RING finger domain, C3HC4 (zinc finger)"/>
    <property type="match status" value="1"/>
</dbReference>
<dbReference type="Gene3D" id="3.30.160.60">
    <property type="entry name" value="Classic Zinc Finger"/>
    <property type="match status" value="1"/>
</dbReference>
<reference evidence="12" key="1">
    <citation type="journal article" date="2010" name="Nature">
        <title>The Amphimedon queenslandica genome and the evolution of animal complexity.</title>
        <authorList>
            <person name="Srivastava M."/>
            <person name="Simakov O."/>
            <person name="Chapman J."/>
            <person name="Fahey B."/>
            <person name="Gauthier M.E."/>
            <person name="Mitros T."/>
            <person name="Richards G.S."/>
            <person name="Conaco C."/>
            <person name="Dacre M."/>
            <person name="Hellsten U."/>
            <person name="Larroux C."/>
            <person name="Putnam N.H."/>
            <person name="Stanke M."/>
            <person name="Adamska M."/>
            <person name="Darling A."/>
            <person name="Degnan S.M."/>
            <person name="Oakley T.H."/>
            <person name="Plachetzki D.C."/>
            <person name="Zhai Y."/>
            <person name="Adamski M."/>
            <person name="Calcino A."/>
            <person name="Cummins S.F."/>
            <person name="Goodstein D.M."/>
            <person name="Harris C."/>
            <person name="Jackson D.J."/>
            <person name="Leys S.P."/>
            <person name="Shu S."/>
            <person name="Woodcroft B.J."/>
            <person name="Vervoort M."/>
            <person name="Kosik K.S."/>
            <person name="Manning G."/>
            <person name="Degnan B.M."/>
            <person name="Rokhsar D.S."/>
        </authorList>
    </citation>
    <scope>NUCLEOTIDE SEQUENCE [LARGE SCALE GENOMIC DNA]</scope>
</reference>
<feature type="repeat" description="NHL" evidence="7">
    <location>
        <begin position="598"/>
        <end position="643"/>
    </location>
</feature>
<evidence type="ECO:0000256" key="8">
    <source>
        <dbReference type="SAM" id="Coils"/>
    </source>
</evidence>
<dbReference type="InterPro" id="IPR011042">
    <property type="entry name" value="6-blade_b-propeller_TolB-like"/>
</dbReference>
<dbReference type="KEGG" id="aqu:105314169"/>
<dbReference type="PROSITE" id="PS50089">
    <property type="entry name" value="ZF_RING_2"/>
    <property type="match status" value="1"/>
</dbReference>
<dbReference type="GO" id="GO:0008270">
    <property type="term" value="F:zinc ion binding"/>
    <property type="evidence" value="ECO:0007669"/>
    <property type="project" value="UniProtKB-KW"/>
</dbReference>
<dbReference type="AlphaFoldDB" id="A0AAN0JJS6"/>
<feature type="domain" description="RING-type" evidence="9">
    <location>
        <begin position="13"/>
        <end position="57"/>
    </location>
</feature>
<keyword evidence="4 6" id="KW-0863">Zinc-finger</keyword>
<evidence type="ECO:0000256" key="1">
    <source>
        <dbReference type="ARBA" id="ARBA00022553"/>
    </source>
</evidence>
<dbReference type="PROSITE" id="PS51125">
    <property type="entry name" value="NHL"/>
    <property type="match status" value="4"/>
</dbReference>
<evidence type="ECO:0000256" key="6">
    <source>
        <dbReference type="PROSITE-ProRule" id="PRU00024"/>
    </source>
</evidence>
<dbReference type="Pfam" id="PF13445">
    <property type="entry name" value="zf-RING_UBOX"/>
    <property type="match status" value="1"/>
</dbReference>
<keyword evidence="5" id="KW-0862">Zinc</keyword>
<keyword evidence="1" id="KW-0597">Phosphoprotein</keyword>
<keyword evidence="3" id="KW-0677">Repeat</keyword>
<feature type="repeat" description="NHL" evidence="7">
    <location>
        <begin position="551"/>
        <end position="594"/>
    </location>
</feature>
<dbReference type="InterPro" id="IPR013083">
    <property type="entry name" value="Znf_RING/FYVE/PHD"/>
</dbReference>
<feature type="repeat" description="NHL" evidence="7">
    <location>
        <begin position="647"/>
        <end position="687"/>
    </location>
</feature>
<evidence type="ECO:0000256" key="2">
    <source>
        <dbReference type="ARBA" id="ARBA00022723"/>
    </source>
</evidence>
<dbReference type="InterPro" id="IPR047153">
    <property type="entry name" value="TRIM45/56/19-like"/>
</dbReference>
<reference evidence="11" key="2">
    <citation type="submission" date="2024-06" db="UniProtKB">
        <authorList>
            <consortium name="EnsemblMetazoa"/>
        </authorList>
    </citation>
    <scope>IDENTIFICATION</scope>
</reference>
<dbReference type="Pfam" id="PF00643">
    <property type="entry name" value="zf-B_box"/>
    <property type="match status" value="1"/>
</dbReference>
<evidence type="ECO:0000256" key="4">
    <source>
        <dbReference type="ARBA" id="ARBA00022771"/>
    </source>
</evidence>
<dbReference type="RefSeq" id="XP_019856933.1">
    <property type="nucleotide sequence ID" value="XM_020001374.1"/>
</dbReference>
<dbReference type="InterPro" id="IPR000315">
    <property type="entry name" value="Znf_B-box"/>
</dbReference>
<dbReference type="PROSITE" id="PS00518">
    <property type="entry name" value="ZF_RING_1"/>
    <property type="match status" value="1"/>
</dbReference>
<keyword evidence="8" id="KW-0175">Coiled coil</keyword>
<evidence type="ECO:0000259" key="9">
    <source>
        <dbReference type="PROSITE" id="PS50089"/>
    </source>
</evidence>